<keyword evidence="2" id="KW-0547">Nucleotide-binding</keyword>
<sequence>MTPILSLRDIHKTYSNGSISLEALRGIDLDVDEGDYLAIMGPSGSGKSTLMHIIGCLDIATSGRYELAGQDVSTMSEKQLAVVRNKSIGFVFQQFNLLPSLTAQQNVELPLVYAGVSRIERARRAAEVLEAVGLGDRMAHRPGELSGGQQQRVSVARALVNNPDLILADEPTGNLDSVSTEDVLRLLAGLHERGRTIVLITHEHDVALQASRTYAIRDGLLSTLDGSTL</sequence>
<dbReference type="PANTHER" id="PTHR24220:SF86">
    <property type="entry name" value="ABC TRANSPORTER ABCH.1"/>
    <property type="match status" value="1"/>
</dbReference>
<dbReference type="PROSITE" id="PS00211">
    <property type="entry name" value="ABC_TRANSPORTER_1"/>
    <property type="match status" value="1"/>
</dbReference>
<dbReference type="Proteomes" id="UP000199086">
    <property type="component" value="Unassembled WGS sequence"/>
</dbReference>
<dbReference type="InterPro" id="IPR027417">
    <property type="entry name" value="P-loop_NTPase"/>
</dbReference>
<dbReference type="InterPro" id="IPR017911">
    <property type="entry name" value="MacB-like_ATP-bd"/>
</dbReference>
<dbReference type="EMBL" id="FMYF01000004">
    <property type="protein sequence ID" value="SDB82809.1"/>
    <property type="molecule type" value="Genomic_DNA"/>
</dbReference>
<dbReference type="GO" id="GO:0016887">
    <property type="term" value="F:ATP hydrolysis activity"/>
    <property type="evidence" value="ECO:0007669"/>
    <property type="project" value="InterPro"/>
</dbReference>
<dbReference type="STRING" id="1577474.GA0111570_10450"/>
<evidence type="ECO:0000256" key="3">
    <source>
        <dbReference type="ARBA" id="ARBA00022840"/>
    </source>
</evidence>
<dbReference type="GO" id="GO:0022857">
    <property type="term" value="F:transmembrane transporter activity"/>
    <property type="evidence" value="ECO:0007669"/>
    <property type="project" value="TreeGrafter"/>
</dbReference>
<keyword evidence="3 5" id="KW-0067">ATP-binding</keyword>
<dbReference type="OrthoDB" id="3176024at2"/>
<keyword evidence="1" id="KW-0813">Transport</keyword>
<dbReference type="InterPro" id="IPR015854">
    <property type="entry name" value="ABC_transpr_LolD-like"/>
</dbReference>
<dbReference type="PROSITE" id="PS50893">
    <property type="entry name" value="ABC_TRANSPORTER_2"/>
    <property type="match status" value="1"/>
</dbReference>
<dbReference type="InterPro" id="IPR017871">
    <property type="entry name" value="ABC_transporter-like_CS"/>
</dbReference>
<dbReference type="SUPFAM" id="SSF52540">
    <property type="entry name" value="P-loop containing nucleoside triphosphate hydrolases"/>
    <property type="match status" value="1"/>
</dbReference>
<dbReference type="SMART" id="SM00382">
    <property type="entry name" value="AAA"/>
    <property type="match status" value="1"/>
</dbReference>
<feature type="domain" description="ABC transporter" evidence="4">
    <location>
        <begin position="5"/>
        <end position="229"/>
    </location>
</feature>
<dbReference type="GO" id="GO:0005886">
    <property type="term" value="C:plasma membrane"/>
    <property type="evidence" value="ECO:0007669"/>
    <property type="project" value="TreeGrafter"/>
</dbReference>
<accession>A0A1G6GLM3</accession>
<name>A0A1G6GLM3_9ACTN</name>
<dbReference type="RefSeq" id="WP_092608433.1">
    <property type="nucleotide sequence ID" value="NZ_FMYF01000004.1"/>
</dbReference>
<keyword evidence="6" id="KW-1185">Reference proteome</keyword>
<dbReference type="CDD" id="cd03255">
    <property type="entry name" value="ABC_MJ0796_LolCDE_FtsE"/>
    <property type="match status" value="1"/>
</dbReference>
<protein>
    <submittedName>
        <fullName evidence="5">Putative ABC transport system ATP-binding protein</fullName>
    </submittedName>
</protein>
<evidence type="ECO:0000256" key="1">
    <source>
        <dbReference type="ARBA" id="ARBA00022448"/>
    </source>
</evidence>
<dbReference type="PANTHER" id="PTHR24220">
    <property type="entry name" value="IMPORT ATP-BINDING PROTEIN"/>
    <property type="match status" value="1"/>
</dbReference>
<dbReference type="GO" id="GO:0098796">
    <property type="term" value="C:membrane protein complex"/>
    <property type="evidence" value="ECO:0007669"/>
    <property type="project" value="UniProtKB-ARBA"/>
</dbReference>
<organism evidence="5 6">
    <name type="scientific">Raineyella antarctica</name>
    <dbReference type="NCBI Taxonomy" id="1577474"/>
    <lineage>
        <taxon>Bacteria</taxon>
        <taxon>Bacillati</taxon>
        <taxon>Actinomycetota</taxon>
        <taxon>Actinomycetes</taxon>
        <taxon>Propionibacteriales</taxon>
        <taxon>Propionibacteriaceae</taxon>
        <taxon>Raineyella</taxon>
    </lineage>
</organism>
<dbReference type="Gene3D" id="3.40.50.300">
    <property type="entry name" value="P-loop containing nucleotide triphosphate hydrolases"/>
    <property type="match status" value="1"/>
</dbReference>
<evidence type="ECO:0000313" key="6">
    <source>
        <dbReference type="Proteomes" id="UP000199086"/>
    </source>
</evidence>
<dbReference type="FunFam" id="3.40.50.300:FF:000032">
    <property type="entry name" value="Export ABC transporter ATP-binding protein"/>
    <property type="match status" value="1"/>
</dbReference>
<dbReference type="AlphaFoldDB" id="A0A1G6GLM3"/>
<dbReference type="Pfam" id="PF00005">
    <property type="entry name" value="ABC_tran"/>
    <property type="match status" value="1"/>
</dbReference>
<reference evidence="5 6" key="1">
    <citation type="submission" date="2016-06" db="EMBL/GenBank/DDBJ databases">
        <authorList>
            <person name="Olsen C.W."/>
            <person name="Carey S."/>
            <person name="Hinshaw L."/>
            <person name="Karasin A.I."/>
        </authorList>
    </citation>
    <scope>NUCLEOTIDE SEQUENCE [LARGE SCALE GENOMIC DNA]</scope>
    <source>
        <strain evidence="5 6">LZ-22</strain>
    </source>
</reference>
<evidence type="ECO:0000259" key="4">
    <source>
        <dbReference type="PROSITE" id="PS50893"/>
    </source>
</evidence>
<proteinExistence type="predicted"/>
<dbReference type="InterPro" id="IPR003439">
    <property type="entry name" value="ABC_transporter-like_ATP-bd"/>
</dbReference>
<dbReference type="InterPro" id="IPR003593">
    <property type="entry name" value="AAA+_ATPase"/>
</dbReference>
<evidence type="ECO:0000256" key="2">
    <source>
        <dbReference type="ARBA" id="ARBA00022741"/>
    </source>
</evidence>
<dbReference type="GO" id="GO:0005524">
    <property type="term" value="F:ATP binding"/>
    <property type="evidence" value="ECO:0007669"/>
    <property type="project" value="UniProtKB-KW"/>
</dbReference>
<gene>
    <name evidence="5" type="ORF">GA0111570_10450</name>
</gene>
<evidence type="ECO:0000313" key="5">
    <source>
        <dbReference type="EMBL" id="SDB82809.1"/>
    </source>
</evidence>